<evidence type="ECO:0000256" key="1">
    <source>
        <dbReference type="SAM" id="MobiDB-lite"/>
    </source>
</evidence>
<proteinExistence type="predicted"/>
<feature type="compositionally biased region" description="Polar residues" evidence="1">
    <location>
        <begin position="68"/>
        <end position="86"/>
    </location>
</feature>
<name>A0ABS8Y7V2_DATST</name>
<feature type="region of interest" description="Disordered" evidence="1">
    <location>
        <begin position="1"/>
        <end position="106"/>
    </location>
</feature>
<reference evidence="2 3" key="1">
    <citation type="journal article" date="2021" name="BMC Genomics">
        <title>Datura genome reveals duplications of psychoactive alkaloid biosynthetic genes and high mutation rate following tissue culture.</title>
        <authorList>
            <person name="Rajewski A."/>
            <person name="Carter-House D."/>
            <person name="Stajich J."/>
            <person name="Litt A."/>
        </authorList>
    </citation>
    <scope>NUCLEOTIDE SEQUENCE [LARGE SCALE GENOMIC DNA]</scope>
    <source>
        <strain evidence="2">AR-01</strain>
    </source>
</reference>
<feature type="compositionally biased region" description="Basic and acidic residues" evidence="1">
    <location>
        <begin position="87"/>
        <end position="104"/>
    </location>
</feature>
<accession>A0ABS8Y7V2</accession>
<sequence>TKTFFGEPKAAAQDLHQQTSAQQPTGANRAVAAAASREPKEQPVPTREPPSRRGSQIEQLHSLGAADQRTQQSSLPQSRVAATTTSRRLEKNRKQQHSVADRRKTSLLLRSIAPSPSRAAVAQEKEKIAVAGEVLFTG</sequence>
<comment type="caution">
    <text evidence="2">The sequence shown here is derived from an EMBL/GenBank/DDBJ whole genome shotgun (WGS) entry which is preliminary data.</text>
</comment>
<keyword evidence="3" id="KW-1185">Reference proteome</keyword>
<dbReference type="Proteomes" id="UP000823775">
    <property type="component" value="Unassembled WGS sequence"/>
</dbReference>
<feature type="non-terminal residue" evidence="2">
    <location>
        <position position="1"/>
    </location>
</feature>
<gene>
    <name evidence="2" type="ORF">HAX54_049851</name>
</gene>
<organism evidence="2 3">
    <name type="scientific">Datura stramonium</name>
    <name type="common">Jimsonweed</name>
    <name type="synonym">Common thornapple</name>
    <dbReference type="NCBI Taxonomy" id="4076"/>
    <lineage>
        <taxon>Eukaryota</taxon>
        <taxon>Viridiplantae</taxon>
        <taxon>Streptophyta</taxon>
        <taxon>Embryophyta</taxon>
        <taxon>Tracheophyta</taxon>
        <taxon>Spermatophyta</taxon>
        <taxon>Magnoliopsida</taxon>
        <taxon>eudicotyledons</taxon>
        <taxon>Gunneridae</taxon>
        <taxon>Pentapetalae</taxon>
        <taxon>asterids</taxon>
        <taxon>lamiids</taxon>
        <taxon>Solanales</taxon>
        <taxon>Solanaceae</taxon>
        <taxon>Solanoideae</taxon>
        <taxon>Datureae</taxon>
        <taxon>Datura</taxon>
    </lineage>
</organism>
<feature type="compositionally biased region" description="Polar residues" evidence="1">
    <location>
        <begin position="15"/>
        <end position="26"/>
    </location>
</feature>
<protein>
    <submittedName>
        <fullName evidence="2">Uncharacterized protein</fullName>
    </submittedName>
</protein>
<evidence type="ECO:0000313" key="2">
    <source>
        <dbReference type="EMBL" id="MCE5167357.1"/>
    </source>
</evidence>
<dbReference type="EMBL" id="JACEIK010085684">
    <property type="protein sequence ID" value="MCE5167357.1"/>
    <property type="molecule type" value="Genomic_DNA"/>
</dbReference>
<evidence type="ECO:0000313" key="3">
    <source>
        <dbReference type="Proteomes" id="UP000823775"/>
    </source>
</evidence>
<feature type="non-terminal residue" evidence="2">
    <location>
        <position position="138"/>
    </location>
</feature>